<feature type="chain" id="PRO_5015494893" evidence="1">
    <location>
        <begin position="22"/>
        <end position="135"/>
    </location>
</feature>
<name>A0A2T3A7Z9_9PEZI</name>
<dbReference type="AlphaFoldDB" id="A0A2T3A7Z9"/>
<dbReference type="SUPFAM" id="SSF53474">
    <property type="entry name" value="alpha/beta-Hydrolases"/>
    <property type="match status" value="1"/>
</dbReference>
<gene>
    <name evidence="3" type="ORF">BD289DRAFT_260825</name>
</gene>
<proteinExistence type="predicted"/>
<dbReference type="InParanoid" id="A0A2T3A7Z9"/>
<dbReference type="Proteomes" id="UP000241462">
    <property type="component" value="Unassembled WGS sequence"/>
</dbReference>
<evidence type="ECO:0000313" key="3">
    <source>
        <dbReference type="EMBL" id="PSR85518.1"/>
    </source>
</evidence>
<feature type="signal peptide" evidence="1">
    <location>
        <begin position="1"/>
        <end position="21"/>
    </location>
</feature>
<dbReference type="InterPro" id="IPR002018">
    <property type="entry name" value="CarbesteraseB"/>
</dbReference>
<keyword evidence="1" id="KW-0732">Signal</keyword>
<reference evidence="3 4" key="1">
    <citation type="journal article" date="2018" name="Mycol. Prog.">
        <title>Coniella lustricola, a new species from submerged detritus.</title>
        <authorList>
            <person name="Raudabaugh D.B."/>
            <person name="Iturriaga T."/>
            <person name="Carver A."/>
            <person name="Mondo S."/>
            <person name="Pangilinan J."/>
            <person name="Lipzen A."/>
            <person name="He G."/>
            <person name="Amirebrahimi M."/>
            <person name="Grigoriev I.V."/>
            <person name="Miller A.N."/>
        </authorList>
    </citation>
    <scope>NUCLEOTIDE SEQUENCE [LARGE SCALE GENOMIC DNA]</scope>
    <source>
        <strain evidence="3 4">B22-T-1</strain>
    </source>
</reference>
<evidence type="ECO:0000256" key="1">
    <source>
        <dbReference type="SAM" id="SignalP"/>
    </source>
</evidence>
<accession>A0A2T3A7Z9</accession>
<dbReference type="Gene3D" id="3.40.50.1820">
    <property type="entry name" value="alpha/beta hydrolase"/>
    <property type="match status" value="1"/>
</dbReference>
<feature type="domain" description="Carboxylesterase type B" evidence="2">
    <location>
        <begin position="45"/>
        <end position="133"/>
    </location>
</feature>
<dbReference type="Pfam" id="PF00135">
    <property type="entry name" value="COesterase"/>
    <property type="match status" value="1"/>
</dbReference>
<sequence>MEKLFVWYAIVLSYVAGIAQASNLYRNSLVVDLGYEIYEGYYNATSDLNVFKGLRYAAPPTGSLRWQKPRSPAVNRTITLNATAYPPRCPQSPDSPLATNFDFDESGLGDEDCLFATIFAPANASDLPVMVWIRT</sequence>
<dbReference type="InterPro" id="IPR029058">
    <property type="entry name" value="AB_hydrolase_fold"/>
</dbReference>
<evidence type="ECO:0000313" key="4">
    <source>
        <dbReference type="Proteomes" id="UP000241462"/>
    </source>
</evidence>
<organism evidence="3 4">
    <name type="scientific">Coniella lustricola</name>
    <dbReference type="NCBI Taxonomy" id="2025994"/>
    <lineage>
        <taxon>Eukaryota</taxon>
        <taxon>Fungi</taxon>
        <taxon>Dikarya</taxon>
        <taxon>Ascomycota</taxon>
        <taxon>Pezizomycotina</taxon>
        <taxon>Sordariomycetes</taxon>
        <taxon>Sordariomycetidae</taxon>
        <taxon>Diaporthales</taxon>
        <taxon>Schizoparmaceae</taxon>
        <taxon>Coniella</taxon>
    </lineage>
</organism>
<dbReference type="EMBL" id="KZ678442">
    <property type="protein sequence ID" value="PSR85518.1"/>
    <property type="molecule type" value="Genomic_DNA"/>
</dbReference>
<protein>
    <submittedName>
        <fullName evidence="3">Carboxylesterase</fullName>
    </submittedName>
</protein>
<dbReference type="InterPro" id="IPR050309">
    <property type="entry name" value="Type-B_Carboxylest/Lipase"/>
</dbReference>
<keyword evidence="4" id="KW-1185">Reference proteome</keyword>
<dbReference type="OrthoDB" id="408631at2759"/>
<dbReference type="STRING" id="2025994.A0A2T3A7Z9"/>
<dbReference type="PANTHER" id="PTHR11559">
    <property type="entry name" value="CARBOXYLESTERASE"/>
    <property type="match status" value="1"/>
</dbReference>
<evidence type="ECO:0000259" key="2">
    <source>
        <dbReference type="Pfam" id="PF00135"/>
    </source>
</evidence>